<feature type="region of interest" description="Disordered" evidence="1">
    <location>
        <begin position="26"/>
        <end position="74"/>
    </location>
</feature>
<name>A0AA40KLN2_9HYME</name>
<accession>A0AA40KLN2</accession>
<dbReference type="EMBL" id="JAHYIQ010000017">
    <property type="protein sequence ID" value="KAK1125005.1"/>
    <property type="molecule type" value="Genomic_DNA"/>
</dbReference>
<organism evidence="2 3">
    <name type="scientific">Melipona bicolor</name>
    <dbReference type="NCBI Taxonomy" id="60889"/>
    <lineage>
        <taxon>Eukaryota</taxon>
        <taxon>Metazoa</taxon>
        <taxon>Ecdysozoa</taxon>
        <taxon>Arthropoda</taxon>
        <taxon>Hexapoda</taxon>
        <taxon>Insecta</taxon>
        <taxon>Pterygota</taxon>
        <taxon>Neoptera</taxon>
        <taxon>Endopterygota</taxon>
        <taxon>Hymenoptera</taxon>
        <taxon>Apocrita</taxon>
        <taxon>Aculeata</taxon>
        <taxon>Apoidea</taxon>
        <taxon>Anthophila</taxon>
        <taxon>Apidae</taxon>
        <taxon>Melipona</taxon>
    </lineage>
</organism>
<feature type="compositionally biased region" description="Basic and acidic residues" evidence="1">
    <location>
        <begin position="58"/>
        <end position="74"/>
    </location>
</feature>
<keyword evidence="3" id="KW-1185">Reference proteome</keyword>
<gene>
    <name evidence="2" type="ORF">K0M31_006342</name>
</gene>
<dbReference type="AlphaFoldDB" id="A0AA40KLN2"/>
<evidence type="ECO:0000313" key="2">
    <source>
        <dbReference type="EMBL" id="KAK1125005.1"/>
    </source>
</evidence>
<dbReference type="Proteomes" id="UP001177670">
    <property type="component" value="Unassembled WGS sequence"/>
</dbReference>
<sequence>MTSSPKNVSQFTTRLYVIFSLRGGAPFPEEQTPAEKRNPPIARTSAPFVSNSNSCGESPREGKPRKDVDEEGKKSTKLISACIGIIHRITGTFALNSNETAYVRRQ</sequence>
<evidence type="ECO:0000313" key="3">
    <source>
        <dbReference type="Proteomes" id="UP001177670"/>
    </source>
</evidence>
<evidence type="ECO:0000256" key="1">
    <source>
        <dbReference type="SAM" id="MobiDB-lite"/>
    </source>
</evidence>
<reference evidence="2" key="1">
    <citation type="submission" date="2021-10" db="EMBL/GenBank/DDBJ databases">
        <title>Melipona bicolor Genome sequencing and assembly.</title>
        <authorList>
            <person name="Araujo N.S."/>
            <person name="Arias M.C."/>
        </authorList>
    </citation>
    <scope>NUCLEOTIDE SEQUENCE</scope>
    <source>
        <strain evidence="2">USP_2M_L1-L4_2017</strain>
        <tissue evidence="2">Whole body</tissue>
    </source>
</reference>
<feature type="compositionally biased region" description="Polar residues" evidence="1">
    <location>
        <begin position="47"/>
        <end position="56"/>
    </location>
</feature>
<proteinExistence type="predicted"/>
<protein>
    <submittedName>
        <fullName evidence="2">Uncharacterized protein</fullName>
    </submittedName>
</protein>
<comment type="caution">
    <text evidence="2">The sequence shown here is derived from an EMBL/GenBank/DDBJ whole genome shotgun (WGS) entry which is preliminary data.</text>
</comment>